<dbReference type="PANTHER" id="PTHR14221:SF5">
    <property type="entry name" value="TRANSDUCIN_WD40 REPEAT-LIKE SUPERFAMILY PROTEIN"/>
    <property type="match status" value="1"/>
</dbReference>
<feature type="compositionally biased region" description="Polar residues" evidence="4">
    <location>
        <begin position="1"/>
        <end position="17"/>
    </location>
</feature>
<evidence type="ECO:0000313" key="6">
    <source>
        <dbReference type="Proteomes" id="UP000886885"/>
    </source>
</evidence>
<dbReference type="SMART" id="SM00320">
    <property type="entry name" value="WD40"/>
    <property type="match status" value="4"/>
</dbReference>
<dbReference type="OrthoDB" id="408728at2759"/>
<feature type="region of interest" description="Disordered" evidence="4">
    <location>
        <begin position="1"/>
        <end position="53"/>
    </location>
</feature>
<dbReference type="PANTHER" id="PTHR14221">
    <property type="entry name" value="WD REPEAT DOMAIN 44"/>
    <property type="match status" value="1"/>
</dbReference>
<gene>
    <name evidence="5" type="ORF">POTOM_000683</name>
</gene>
<feature type="region of interest" description="Disordered" evidence="4">
    <location>
        <begin position="74"/>
        <end position="95"/>
    </location>
</feature>
<feature type="repeat" description="WD" evidence="3">
    <location>
        <begin position="426"/>
        <end position="467"/>
    </location>
</feature>
<dbReference type="AlphaFoldDB" id="A0A8X8DGJ3"/>
<evidence type="ECO:0000313" key="5">
    <source>
        <dbReference type="EMBL" id="KAG6791560.1"/>
    </source>
</evidence>
<dbReference type="Proteomes" id="UP000886885">
    <property type="component" value="Chromosome 1A"/>
</dbReference>
<feature type="region of interest" description="Disordered" evidence="4">
    <location>
        <begin position="853"/>
        <end position="873"/>
    </location>
</feature>
<evidence type="ECO:0000256" key="1">
    <source>
        <dbReference type="ARBA" id="ARBA00022574"/>
    </source>
</evidence>
<keyword evidence="1 3" id="KW-0853">WD repeat</keyword>
<name>A0A8X8DGJ3_POPTO</name>
<sequence>MVTTRSGQTYGVGTTASRLPGPGQKRKRAQRQTKSGPSKALMKARRRRSSRVVPVGCKGPCKTHTLNVMKTAHHDGSGPGLLSNIDKGDDSGQREGRRVRVTKCLLRGKVWLNAGNAAVAGSNIVKIWVIKDRRPGHRNWREEQWCGINEIMIKMGNFSEEEEQEPNFFDTREEISPVSDWSSDGGDCSPSVLASFSYDVWTRNPESVQDRRRRFLKWTGLSLDRNDGFEEEFGDDFKDEIQWVGVDRTEDNSGAVLGTSSIEDDFLSTQSSMSSESNEVWRQSFENGTLDGNIVYRIKNLVDGTEFLVDELYGDGMPSRLHEVGSNQSPSFEEFQRTLGTSPLLERFFKKYVNDGRAMVEAKRKAKRSWLKKLGLKGRIIDRQGTAASKPCDLESTTGAKMHRVKVHPSKKHTKELSSLFTGQEFLAHKGSILTMKFSLDGQYLASGGEDGVVRVWRVIEEDRSNQFDISATDPLCLYFTMNHLSELASLDVDKKVIDKTNRHGSSDSTCVVVPPKVFRVLEKPLHEFQGHNGEVLDLSWSKKRVVTSVDFNPVDDNYFISGSIDGKVRIWEVLGCRVVDYTDIREIVTAACYRPGGKGGLIGTMTGNCLFYDIIGQKEATWQEDNWLRGGLLLPSFSLTTCFILDILLDRDSFIYNFTLQFSPSDPSKLVVTSADSLVRVICGLDVICKFRGWFRFLYINPSLPLYVVFYGALNSASLDDLATASLRFAANQISASFTSDGKHIISTSEDSNVYIWNYTGQERTSRTKNIQSCESFMSQNASVAIPWRGIETVPETLSSPETSGDVNSFQSDRSCPKFCGEIEQKRLSSSPSVCFSLARGFLSDSLTRGSATWPEEKLPSSSPKAASPPKSRPEFKYLKNACQNMLSSHMWGLVIVTAGWDGRIRTYLNYGLPLRL</sequence>
<dbReference type="GO" id="GO:0005198">
    <property type="term" value="F:structural molecule activity"/>
    <property type="evidence" value="ECO:0007669"/>
    <property type="project" value="InterPro"/>
</dbReference>
<protein>
    <recommendedName>
        <fullName evidence="7">Transducin/WD40 repeat-like superfamily protein</fullName>
    </recommendedName>
</protein>
<comment type="caution">
    <text evidence="5">The sequence shown here is derived from an EMBL/GenBank/DDBJ whole genome shotgun (WGS) entry which is preliminary data.</text>
</comment>
<accession>A0A8X8DGJ3</accession>
<feature type="compositionally biased region" description="Basic and acidic residues" evidence="4">
    <location>
        <begin position="86"/>
        <end position="95"/>
    </location>
</feature>
<feature type="repeat" description="WD" evidence="3">
    <location>
        <begin position="547"/>
        <end position="574"/>
    </location>
</feature>
<feature type="compositionally biased region" description="Low complexity" evidence="4">
    <location>
        <begin position="861"/>
        <end position="871"/>
    </location>
</feature>
<evidence type="ECO:0000256" key="3">
    <source>
        <dbReference type="PROSITE-ProRule" id="PRU00221"/>
    </source>
</evidence>
<keyword evidence="6" id="KW-1185">Reference proteome</keyword>
<evidence type="ECO:0000256" key="2">
    <source>
        <dbReference type="ARBA" id="ARBA00022737"/>
    </source>
</evidence>
<dbReference type="PROSITE" id="PS50082">
    <property type="entry name" value="WD_REPEATS_2"/>
    <property type="match status" value="3"/>
</dbReference>
<dbReference type="PROSITE" id="PS50294">
    <property type="entry name" value="WD_REPEATS_REGION"/>
    <property type="match status" value="1"/>
</dbReference>
<organism evidence="5 6">
    <name type="scientific">Populus tomentosa</name>
    <name type="common">Chinese white poplar</name>
    <dbReference type="NCBI Taxonomy" id="118781"/>
    <lineage>
        <taxon>Eukaryota</taxon>
        <taxon>Viridiplantae</taxon>
        <taxon>Streptophyta</taxon>
        <taxon>Embryophyta</taxon>
        <taxon>Tracheophyta</taxon>
        <taxon>Spermatophyta</taxon>
        <taxon>Magnoliopsida</taxon>
        <taxon>eudicotyledons</taxon>
        <taxon>Gunneridae</taxon>
        <taxon>Pentapetalae</taxon>
        <taxon>rosids</taxon>
        <taxon>fabids</taxon>
        <taxon>Malpighiales</taxon>
        <taxon>Salicaceae</taxon>
        <taxon>Saliceae</taxon>
        <taxon>Populus</taxon>
    </lineage>
</organism>
<evidence type="ECO:0008006" key="7">
    <source>
        <dbReference type="Google" id="ProtNLM"/>
    </source>
</evidence>
<dbReference type="InterPro" id="IPR000263">
    <property type="entry name" value="GV_A/BR1_coat"/>
</dbReference>
<dbReference type="InterPro" id="IPR040324">
    <property type="entry name" value="WDR44/Dgr2"/>
</dbReference>
<proteinExistence type="predicted"/>
<feature type="repeat" description="WD" evidence="3">
    <location>
        <begin position="736"/>
        <end position="768"/>
    </location>
</feature>
<dbReference type="Pfam" id="PF00844">
    <property type="entry name" value="Gemini_coat"/>
    <property type="match status" value="1"/>
</dbReference>
<keyword evidence="2" id="KW-0677">Repeat</keyword>
<dbReference type="InterPro" id="IPR001680">
    <property type="entry name" value="WD40_rpt"/>
</dbReference>
<dbReference type="EMBL" id="JAAWWB010000001">
    <property type="protein sequence ID" value="KAG6791560.1"/>
    <property type="molecule type" value="Genomic_DNA"/>
</dbReference>
<reference evidence="5" key="1">
    <citation type="journal article" date="2020" name="bioRxiv">
        <title>Hybrid origin of Populus tomentosa Carr. identified through genome sequencing and phylogenomic analysis.</title>
        <authorList>
            <person name="An X."/>
            <person name="Gao K."/>
            <person name="Chen Z."/>
            <person name="Li J."/>
            <person name="Yang X."/>
            <person name="Yang X."/>
            <person name="Zhou J."/>
            <person name="Guo T."/>
            <person name="Zhao T."/>
            <person name="Huang S."/>
            <person name="Miao D."/>
            <person name="Khan W.U."/>
            <person name="Rao P."/>
            <person name="Ye M."/>
            <person name="Lei B."/>
            <person name="Liao W."/>
            <person name="Wang J."/>
            <person name="Ji L."/>
            <person name="Li Y."/>
            <person name="Guo B."/>
            <person name="Mustafa N.S."/>
            <person name="Li S."/>
            <person name="Yun Q."/>
            <person name="Keller S.R."/>
            <person name="Mao J."/>
            <person name="Zhang R."/>
            <person name="Strauss S.H."/>
        </authorList>
    </citation>
    <scope>NUCLEOTIDE SEQUENCE</scope>
    <source>
        <strain evidence="5">GM15</strain>
        <tissue evidence="5">Leaf</tissue>
    </source>
</reference>
<evidence type="ECO:0000256" key="4">
    <source>
        <dbReference type="SAM" id="MobiDB-lite"/>
    </source>
</evidence>
<dbReference type="Pfam" id="PF00400">
    <property type="entry name" value="WD40"/>
    <property type="match status" value="3"/>
</dbReference>